<reference evidence="3" key="1">
    <citation type="journal article" date="2014" name="Front. Microbiol.">
        <title>High frequency of phylogenetically diverse reductive dehalogenase-homologous genes in deep subseafloor sedimentary metagenomes.</title>
        <authorList>
            <person name="Kawai M."/>
            <person name="Futagami T."/>
            <person name="Toyoda A."/>
            <person name="Takaki Y."/>
            <person name="Nishi S."/>
            <person name="Hori S."/>
            <person name="Arai W."/>
            <person name="Tsubouchi T."/>
            <person name="Morono Y."/>
            <person name="Uchiyama I."/>
            <person name="Ito T."/>
            <person name="Fujiyama A."/>
            <person name="Inagaki F."/>
            <person name="Takami H."/>
        </authorList>
    </citation>
    <scope>NUCLEOTIDE SEQUENCE</scope>
    <source>
        <strain evidence="3">Expedition CK06-06</strain>
    </source>
</reference>
<feature type="domain" description="FeoB-type G" evidence="2">
    <location>
        <begin position="3"/>
        <end position="165"/>
    </location>
</feature>
<dbReference type="GO" id="GO:0005525">
    <property type="term" value="F:GTP binding"/>
    <property type="evidence" value="ECO:0007669"/>
    <property type="project" value="InterPro"/>
</dbReference>
<proteinExistence type="predicted"/>
<dbReference type="PROSITE" id="PS51711">
    <property type="entry name" value="G_FEOB"/>
    <property type="match status" value="1"/>
</dbReference>
<accession>X0ZFX3</accession>
<keyword evidence="1" id="KW-1133">Transmembrane helix</keyword>
<evidence type="ECO:0000259" key="2">
    <source>
        <dbReference type="PROSITE" id="PS51711"/>
    </source>
</evidence>
<dbReference type="NCBIfam" id="TIGR00231">
    <property type="entry name" value="small_GTP"/>
    <property type="match status" value="1"/>
</dbReference>
<dbReference type="InterPro" id="IPR030389">
    <property type="entry name" value="G_FEOB_dom"/>
</dbReference>
<organism evidence="3">
    <name type="scientific">marine sediment metagenome</name>
    <dbReference type="NCBI Taxonomy" id="412755"/>
    <lineage>
        <taxon>unclassified sequences</taxon>
        <taxon>metagenomes</taxon>
        <taxon>ecological metagenomes</taxon>
    </lineage>
</organism>
<dbReference type="Pfam" id="PF17910">
    <property type="entry name" value="FeoB_Cyto"/>
    <property type="match status" value="1"/>
</dbReference>
<dbReference type="InterPro" id="IPR006073">
    <property type="entry name" value="GTP-bd"/>
</dbReference>
<dbReference type="GO" id="GO:0005886">
    <property type="term" value="C:plasma membrane"/>
    <property type="evidence" value="ECO:0007669"/>
    <property type="project" value="TreeGrafter"/>
</dbReference>
<dbReference type="Gene3D" id="1.10.287.1770">
    <property type="match status" value="1"/>
</dbReference>
<dbReference type="Gene3D" id="3.40.50.300">
    <property type="entry name" value="P-loop containing nucleotide triphosphate hydrolases"/>
    <property type="match status" value="1"/>
</dbReference>
<dbReference type="AlphaFoldDB" id="X0ZFX3"/>
<dbReference type="Pfam" id="PF02421">
    <property type="entry name" value="FeoB_N"/>
    <property type="match status" value="1"/>
</dbReference>
<dbReference type="PRINTS" id="PR00326">
    <property type="entry name" value="GTP1OBG"/>
</dbReference>
<name>X0ZFX3_9ZZZZ</name>
<keyword evidence="1" id="KW-0472">Membrane</keyword>
<dbReference type="SUPFAM" id="SSF52540">
    <property type="entry name" value="P-loop containing nucleoside triphosphate hydrolases"/>
    <property type="match status" value="1"/>
</dbReference>
<keyword evidence="1" id="KW-0812">Transmembrane</keyword>
<dbReference type="CDD" id="cd01879">
    <property type="entry name" value="FeoB"/>
    <property type="match status" value="1"/>
</dbReference>
<feature type="transmembrane region" description="Helical" evidence="1">
    <location>
        <begin position="267"/>
        <end position="294"/>
    </location>
</feature>
<sequence>MENLKILLIGQPNVGKSSLLNALVGPRVTVSNYPGTTVEVTKAKKKINNTAIEFVDTPGIYSISDRSEEEKVTEKALFEEEVDGVIVIADATSLERSLYMMLQILEAQIPIVLVLNFIEDARKRGIKIDCEKLEKYLNIPVVPINPLTKRRISKLVDAILKIKEATKQSFKIEYNDHIEKAIDKISVQVKGKLPKRFVALRVLEEDEDFYKYLENKEIIKEAKRSLKEHPKVAEDVSITRYGTALFIAEKVTQIVHLKKEKNCKRDLIMFSFIKSGVYLAVVYSFWLSLGYYYILAI</sequence>
<protein>
    <recommendedName>
        <fullName evidence="2">FeoB-type G domain-containing protein</fullName>
    </recommendedName>
</protein>
<dbReference type="EMBL" id="BART01000943">
    <property type="protein sequence ID" value="GAG59233.1"/>
    <property type="molecule type" value="Genomic_DNA"/>
</dbReference>
<dbReference type="InterPro" id="IPR005225">
    <property type="entry name" value="Small_GTP-bd"/>
</dbReference>
<dbReference type="InterPro" id="IPR027417">
    <property type="entry name" value="P-loop_NTPase"/>
</dbReference>
<dbReference type="InterPro" id="IPR041069">
    <property type="entry name" value="FeoB_Cyto"/>
</dbReference>
<dbReference type="InterPro" id="IPR050860">
    <property type="entry name" value="FeoB_GTPase"/>
</dbReference>
<comment type="caution">
    <text evidence="3">The sequence shown here is derived from an EMBL/GenBank/DDBJ whole genome shotgun (WGS) entry which is preliminary data.</text>
</comment>
<dbReference type="PANTHER" id="PTHR43185:SF1">
    <property type="entry name" value="FE(2+) TRANSPORTER FEOB"/>
    <property type="match status" value="1"/>
</dbReference>
<evidence type="ECO:0000256" key="1">
    <source>
        <dbReference type="SAM" id="Phobius"/>
    </source>
</evidence>
<dbReference type="PANTHER" id="PTHR43185">
    <property type="entry name" value="FERROUS IRON TRANSPORT PROTEIN B"/>
    <property type="match status" value="1"/>
</dbReference>
<gene>
    <name evidence="3" type="ORF">S01H4_03741</name>
</gene>
<dbReference type="GO" id="GO:0015093">
    <property type="term" value="F:ferrous iron transmembrane transporter activity"/>
    <property type="evidence" value="ECO:0007669"/>
    <property type="project" value="TreeGrafter"/>
</dbReference>
<evidence type="ECO:0000313" key="3">
    <source>
        <dbReference type="EMBL" id="GAG59233.1"/>
    </source>
</evidence>